<evidence type="ECO:0000259" key="6">
    <source>
        <dbReference type="Pfam" id="PF01814"/>
    </source>
</evidence>
<gene>
    <name evidence="7" type="primary">ytfE</name>
    <name evidence="7" type="ORF">C7M51_00726</name>
</gene>
<dbReference type="NCBIfam" id="TIGR03652">
    <property type="entry name" value="FeS_repair_RIC"/>
    <property type="match status" value="1"/>
</dbReference>
<dbReference type="NCBIfam" id="NF008221">
    <property type="entry name" value="PRK10992.1"/>
    <property type="match status" value="1"/>
</dbReference>
<evidence type="ECO:0000256" key="2">
    <source>
        <dbReference type="ARBA" id="ARBA00022490"/>
    </source>
</evidence>
<dbReference type="Proteomes" id="UP000464053">
    <property type="component" value="Chromosome"/>
</dbReference>
<dbReference type="InterPro" id="IPR012312">
    <property type="entry name" value="Hemerythrin-like"/>
</dbReference>
<keyword evidence="2" id="KW-0963">Cytoplasm</keyword>
<dbReference type="CDD" id="cd12108">
    <property type="entry name" value="Hr-like"/>
    <property type="match status" value="1"/>
</dbReference>
<keyword evidence="3" id="KW-0479">Metal-binding</keyword>
<keyword evidence="5" id="KW-0175">Coiled coil</keyword>
<feature type="coiled-coil region" evidence="5">
    <location>
        <begin position="41"/>
        <end position="68"/>
    </location>
</feature>
<dbReference type="RefSeq" id="WP_160620550.1">
    <property type="nucleotide sequence ID" value="NZ_CP028271.1"/>
</dbReference>
<accession>A0A6P1PVU2</accession>
<dbReference type="GO" id="GO:0046872">
    <property type="term" value="F:metal ion binding"/>
    <property type="evidence" value="ECO:0007669"/>
    <property type="project" value="UniProtKB-KW"/>
</dbReference>
<evidence type="ECO:0000256" key="3">
    <source>
        <dbReference type="ARBA" id="ARBA00022723"/>
    </source>
</evidence>
<feature type="domain" description="Hemerythrin-like" evidence="6">
    <location>
        <begin position="78"/>
        <end position="218"/>
    </location>
</feature>
<evidence type="ECO:0000256" key="5">
    <source>
        <dbReference type="SAM" id="Coils"/>
    </source>
</evidence>
<keyword evidence="4" id="KW-0408">Iron</keyword>
<dbReference type="Pfam" id="PF04405">
    <property type="entry name" value="ScdA_N"/>
    <property type="match status" value="1"/>
</dbReference>
<proteinExistence type="predicted"/>
<reference evidence="7 8" key="1">
    <citation type="submission" date="2018-03" db="EMBL/GenBank/DDBJ databases">
        <title>Pantoea intestinalis SRCM103226 isolated form the mealworm.</title>
        <authorList>
            <person name="Jeong D.-Y."/>
            <person name="Kim J.W."/>
        </authorList>
    </citation>
    <scope>NUCLEOTIDE SEQUENCE [LARGE SCALE GENOMIC DNA]</scope>
    <source>
        <strain evidence="7 8">SRCM103226</strain>
    </source>
</reference>
<dbReference type="PANTHER" id="PTHR36438">
    <property type="entry name" value="IRON-SULFUR CLUSTER REPAIR PROTEIN YTFE"/>
    <property type="match status" value="1"/>
</dbReference>
<dbReference type="EMBL" id="CP028271">
    <property type="protein sequence ID" value="QHM70453.1"/>
    <property type="molecule type" value="Genomic_DNA"/>
</dbReference>
<dbReference type="PANTHER" id="PTHR36438:SF1">
    <property type="entry name" value="IRON-SULFUR CLUSTER REPAIR PROTEIN YTFE"/>
    <property type="match status" value="1"/>
</dbReference>
<keyword evidence="8" id="KW-1185">Reference proteome</keyword>
<dbReference type="Gene3D" id="1.20.120.520">
    <property type="entry name" value="nmb1532 protein domain like"/>
    <property type="match status" value="1"/>
</dbReference>
<dbReference type="InterPro" id="IPR019903">
    <property type="entry name" value="RIC_family"/>
</dbReference>
<evidence type="ECO:0000256" key="4">
    <source>
        <dbReference type="ARBA" id="ARBA00023004"/>
    </source>
</evidence>
<protein>
    <submittedName>
        <fullName evidence="7">Iron-sulfur cluster repair protein YtfE</fullName>
    </submittedName>
</protein>
<comment type="subcellular location">
    <subcellularLocation>
        <location evidence="1">Cytoplasm</location>
    </subcellularLocation>
</comment>
<sequence>MSLRTTSLGEIAIAIPGSTALFHKYDLDFCCGGKHTLAEMAERRGLDIDKIEQELQQLTRQETNNDENWREAPLAELIDHIITRYHDGHRQQLPDLIAMAEKVERVHGAKAACPRGLTKVIDEVYQHLSEHMMKEERVLFPMIKQGFGSRASDPIAVMEFEHNEAGEQLEVIKSLTNNLTPPEEACTTWRALYSGIDNFIQELMQHIHLENNLLFPRALRGE</sequence>
<name>A0A6P1PVU2_9GAMM</name>
<dbReference type="AlphaFoldDB" id="A0A6P1PVU2"/>
<evidence type="ECO:0000313" key="7">
    <source>
        <dbReference type="EMBL" id="QHM70453.1"/>
    </source>
</evidence>
<organism evidence="7 8">
    <name type="scientific">Mixta intestinalis</name>
    <dbReference type="NCBI Taxonomy" id="1615494"/>
    <lineage>
        <taxon>Bacteria</taxon>
        <taxon>Pseudomonadati</taxon>
        <taxon>Pseudomonadota</taxon>
        <taxon>Gammaproteobacteria</taxon>
        <taxon>Enterobacterales</taxon>
        <taxon>Erwiniaceae</taxon>
        <taxon>Mixta</taxon>
    </lineage>
</organism>
<evidence type="ECO:0000256" key="1">
    <source>
        <dbReference type="ARBA" id="ARBA00004496"/>
    </source>
</evidence>
<dbReference type="KEGG" id="mint:C7M51_00726"/>
<dbReference type="OrthoDB" id="9797132at2"/>
<dbReference type="GO" id="GO:0005737">
    <property type="term" value="C:cytoplasm"/>
    <property type="evidence" value="ECO:0007669"/>
    <property type="project" value="UniProtKB-SubCell"/>
</dbReference>
<evidence type="ECO:0000313" key="8">
    <source>
        <dbReference type="Proteomes" id="UP000464053"/>
    </source>
</evidence>
<dbReference type="Pfam" id="PF01814">
    <property type="entry name" value="Hemerythrin"/>
    <property type="match status" value="1"/>
</dbReference>